<feature type="transmembrane region" description="Helical" evidence="10">
    <location>
        <begin position="302"/>
        <end position="323"/>
    </location>
</feature>
<evidence type="ECO:0000313" key="12">
    <source>
        <dbReference type="Proteomes" id="UP000662931"/>
    </source>
</evidence>
<evidence type="ECO:0000256" key="10">
    <source>
        <dbReference type="SAM" id="Phobius"/>
    </source>
</evidence>
<keyword evidence="3 10" id="KW-0812">Transmembrane</keyword>
<feature type="region of interest" description="Disordered" evidence="9">
    <location>
        <begin position="424"/>
        <end position="461"/>
    </location>
</feature>
<evidence type="ECO:0000256" key="1">
    <source>
        <dbReference type="ARBA" id="ARBA00004651"/>
    </source>
</evidence>
<protein>
    <recommendedName>
        <fullName evidence="8">Sphingoid long-chain base transporter RSB1</fullName>
    </recommendedName>
</protein>
<gene>
    <name evidence="11" type="ORF">FOA43_001621</name>
</gene>
<feature type="transmembrane region" description="Helical" evidence="10">
    <location>
        <begin position="140"/>
        <end position="162"/>
    </location>
</feature>
<dbReference type="PANTHER" id="PTHR31465:SF9">
    <property type="entry name" value="SPHINGOID LONG-CHAIN BASE TRANSPORTER RSB1"/>
    <property type="match status" value="1"/>
</dbReference>
<dbReference type="PANTHER" id="PTHR31465">
    <property type="entry name" value="PROTEIN RTA1-RELATED"/>
    <property type="match status" value="1"/>
</dbReference>
<evidence type="ECO:0000256" key="4">
    <source>
        <dbReference type="ARBA" id="ARBA00022989"/>
    </source>
</evidence>
<accession>A0A875S1T9</accession>
<keyword evidence="6 10" id="KW-0472">Membrane</keyword>
<evidence type="ECO:0000313" key="11">
    <source>
        <dbReference type="EMBL" id="QPG74295.1"/>
    </source>
</evidence>
<feature type="compositionally biased region" description="Basic and acidic residues" evidence="9">
    <location>
        <begin position="445"/>
        <end position="461"/>
    </location>
</feature>
<dbReference type="EMBL" id="CP064812">
    <property type="protein sequence ID" value="QPG74295.1"/>
    <property type="molecule type" value="Genomic_DNA"/>
</dbReference>
<evidence type="ECO:0000256" key="7">
    <source>
        <dbReference type="ARBA" id="ARBA00037472"/>
    </source>
</evidence>
<feature type="transmembrane region" description="Helical" evidence="10">
    <location>
        <begin position="113"/>
        <end position="133"/>
    </location>
</feature>
<keyword evidence="5" id="KW-0813">Transport</keyword>
<evidence type="ECO:0000256" key="2">
    <source>
        <dbReference type="ARBA" id="ARBA00009969"/>
    </source>
</evidence>
<dbReference type="OrthoDB" id="3358017at2759"/>
<dbReference type="InterPro" id="IPR007568">
    <property type="entry name" value="RTA1"/>
</dbReference>
<dbReference type="RefSeq" id="XP_038777860.1">
    <property type="nucleotide sequence ID" value="XM_038921932.1"/>
</dbReference>
<feature type="transmembrane region" description="Helical" evidence="10">
    <location>
        <begin position="257"/>
        <end position="279"/>
    </location>
</feature>
<keyword evidence="4 10" id="KW-1133">Transmembrane helix</keyword>
<dbReference type="KEGG" id="bnn:FOA43_001621"/>
<comment type="function">
    <text evidence="7">Catalyzes the ATP-dependent translocation of sphingoid long-chain bases (LCBs) from the cytoplasmic site toward the extracytoplasmic side of the membrane (flip-flop). Involved in the establishment of the functional lipid asymmetry of the plasma membrane. Regulates intracellular levels of LCBs, sphingolipid precursors that are growth inhibitory at increased levels.</text>
</comment>
<organism evidence="11 12">
    <name type="scientific">Eeniella nana</name>
    <name type="common">Yeast</name>
    <name type="synonym">Brettanomyces nanus</name>
    <dbReference type="NCBI Taxonomy" id="13502"/>
    <lineage>
        <taxon>Eukaryota</taxon>
        <taxon>Fungi</taxon>
        <taxon>Dikarya</taxon>
        <taxon>Ascomycota</taxon>
        <taxon>Saccharomycotina</taxon>
        <taxon>Pichiomycetes</taxon>
        <taxon>Pichiales</taxon>
        <taxon>Pichiaceae</taxon>
        <taxon>Brettanomyces</taxon>
    </lineage>
</organism>
<feature type="transmembrane region" description="Helical" evidence="10">
    <location>
        <begin position="216"/>
        <end position="237"/>
    </location>
</feature>
<dbReference type="Pfam" id="PF04479">
    <property type="entry name" value="RTA1"/>
    <property type="match status" value="1"/>
</dbReference>
<dbReference type="GeneID" id="62195022"/>
<feature type="transmembrane region" description="Helical" evidence="10">
    <location>
        <begin position="343"/>
        <end position="361"/>
    </location>
</feature>
<dbReference type="GO" id="GO:0006869">
    <property type="term" value="P:lipid transport"/>
    <property type="evidence" value="ECO:0007669"/>
    <property type="project" value="UniProtKB-KW"/>
</dbReference>
<reference evidence="11" key="1">
    <citation type="submission" date="2020-10" db="EMBL/GenBank/DDBJ databases">
        <authorList>
            <person name="Roach M.J.R."/>
        </authorList>
    </citation>
    <scope>NUCLEOTIDE SEQUENCE</scope>
    <source>
        <strain evidence="11">CBS 1945</strain>
    </source>
</reference>
<comment type="subcellular location">
    <subcellularLocation>
        <location evidence="1">Cell membrane</location>
        <topology evidence="1">Multi-pass membrane protein</topology>
    </subcellularLocation>
</comment>
<keyword evidence="12" id="KW-1185">Reference proteome</keyword>
<dbReference type="AlphaFoldDB" id="A0A875S1T9"/>
<feature type="transmembrane region" description="Helical" evidence="10">
    <location>
        <begin position="174"/>
        <end position="195"/>
    </location>
</feature>
<evidence type="ECO:0000256" key="8">
    <source>
        <dbReference type="ARBA" id="ARBA00041117"/>
    </source>
</evidence>
<comment type="similarity">
    <text evidence="2">Belongs to the lipid-translocating exporter (LTE) (TC 9.A.26.1) family.</text>
</comment>
<evidence type="ECO:0000256" key="9">
    <source>
        <dbReference type="SAM" id="MobiDB-lite"/>
    </source>
</evidence>
<name>A0A875S1T9_EENNA</name>
<dbReference type="Proteomes" id="UP000662931">
    <property type="component" value="Chromosome 1"/>
</dbReference>
<dbReference type="GO" id="GO:0005886">
    <property type="term" value="C:plasma membrane"/>
    <property type="evidence" value="ECO:0007669"/>
    <property type="project" value="UniProtKB-SubCell"/>
</dbReference>
<dbReference type="GO" id="GO:0000324">
    <property type="term" value="C:fungal-type vacuole"/>
    <property type="evidence" value="ECO:0007669"/>
    <property type="project" value="TreeGrafter"/>
</dbReference>
<proteinExistence type="inferred from homology"/>
<sequence length="461" mass="51210">MLSVSLTVPVSVQYTVPFPLATITSVYASAASDLESIELAIPTVTNDNDFIRFSASAELLEATMSYYSLLAVQATATQPEVMSSAAEQAAEASAVTNQLVRKTSFYSGNRPSLGGNLALLIVFSLFLILQMVFGVASHQWWFFVCFSTGIFLEVLGYTGRIWSHYDLRSFNAYVMQLVCITLAPCFLMAGIYYSLAQLTVIMGQHFSILKPMQYSLFFIICDLIAIVLQGAGGAIASSELSNHHSTRGGSNVMVVGLAFQVASMTLYQVLWFIFCYRCFRSKRRYGDSIFADKYADIRRRRLFVAFFFILTLAVILIFIRSLYRLTEMVEGFSGKLANDELDFMVLEALMVSLASFLLTVVHPGFAYGFHIAIEIEKGLKSSFSWKKEHYRYVKRDRDLAQDTAGQSTVSAEDNLGANIDLSSNAIDSEKYPPDEAGSSKSAYALKKELSREHTREASGSH</sequence>
<evidence type="ECO:0000256" key="5">
    <source>
        <dbReference type="ARBA" id="ARBA00023055"/>
    </source>
</evidence>
<evidence type="ECO:0000256" key="3">
    <source>
        <dbReference type="ARBA" id="ARBA00022692"/>
    </source>
</evidence>
<keyword evidence="5" id="KW-0445">Lipid transport</keyword>
<evidence type="ECO:0000256" key="6">
    <source>
        <dbReference type="ARBA" id="ARBA00023136"/>
    </source>
</evidence>